<dbReference type="SUPFAM" id="SSF82171">
    <property type="entry name" value="DPP6 N-terminal domain-like"/>
    <property type="match status" value="1"/>
</dbReference>
<comment type="similarity">
    <text evidence="1">Belongs to the peptidase S9B family. DPPIV subfamily.</text>
</comment>
<dbReference type="GO" id="GO:0008236">
    <property type="term" value="F:serine-type peptidase activity"/>
    <property type="evidence" value="ECO:0007669"/>
    <property type="project" value="InterPro"/>
</dbReference>
<dbReference type="OrthoDB" id="16520at2759"/>
<keyword evidence="4" id="KW-0812">Transmembrane</keyword>
<keyword evidence="4" id="KW-1133">Transmembrane helix</keyword>
<gene>
    <name evidence="7" type="ORF">LSTR_LSTR006395</name>
</gene>
<dbReference type="Pfam" id="PF00326">
    <property type="entry name" value="Peptidase_S9"/>
    <property type="match status" value="1"/>
</dbReference>
<dbReference type="EMBL" id="QKKF02022824">
    <property type="protein sequence ID" value="RZF37996.1"/>
    <property type="molecule type" value="Genomic_DNA"/>
</dbReference>
<evidence type="ECO:0000313" key="7">
    <source>
        <dbReference type="EMBL" id="RZF37996.1"/>
    </source>
</evidence>
<evidence type="ECO:0000313" key="8">
    <source>
        <dbReference type="Proteomes" id="UP000291343"/>
    </source>
</evidence>
<protein>
    <recommendedName>
        <fullName evidence="3">Venom dipeptidyl peptidase 4</fullName>
    </recommendedName>
</protein>
<dbReference type="InterPro" id="IPR050278">
    <property type="entry name" value="Serine_Prot_S9B/DPPIV"/>
</dbReference>
<dbReference type="Proteomes" id="UP000291343">
    <property type="component" value="Unassembled WGS sequence"/>
</dbReference>
<dbReference type="FunFam" id="3.40.50.1820:FF:000003">
    <property type="entry name" value="Dipeptidyl peptidase 4"/>
    <property type="match status" value="1"/>
</dbReference>
<dbReference type="FunCoup" id="A0A482WXD4">
    <property type="interactions" value="29"/>
</dbReference>
<evidence type="ECO:0000256" key="3">
    <source>
        <dbReference type="ARBA" id="ARBA00072929"/>
    </source>
</evidence>
<dbReference type="SUPFAM" id="SSF53474">
    <property type="entry name" value="alpha/beta-Hydrolases"/>
    <property type="match status" value="1"/>
</dbReference>
<dbReference type="GO" id="GO:0008239">
    <property type="term" value="F:dipeptidyl-peptidase activity"/>
    <property type="evidence" value="ECO:0007669"/>
    <property type="project" value="TreeGrafter"/>
</dbReference>
<feature type="domain" description="Peptidase S9 prolyl oligopeptidase catalytic" evidence="5">
    <location>
        <begin position="668"/>
        <end position="864"/>
    </location>
</feature>
<keyword evidence="8" id="KW-1185">Reference proteome</keyword>
<comment type="caution">
    <text evidence="7">The sequence shown here is derived from an EMBL/GenBank/DDBJ whole genome shotgun (WGS) entry which is preliminary data.</text>
</comment>
<evidence type="ECO:0000259" key="6">
    <source>
        <dbReference type="Pfam" id="PF00930"/>
    </source>
</evidence>
<dbReference type="InterPro" id="IPR002469">
    <property type="entry name" value="Peptidase_S9B_N"/>
</dbReference>
<accession>A0A482WXD4</accession>
<dbReference type="Gene3D" id="3.40.50.1820">
    <property type="entry name" value="alpha/beta hydrolase"/>
    <property type="match status" value="1"/>
</dbReference>
<dbReference type="InterPro" id="IPR029058">
    <property type="entry name" value="AB_hydrolase_fold"/>
</dbReference>
<dbReference type="SMR" id="A0A482WXD4"/>
<evidence type="ECO:0000256" key="2">
    <source>
        <dbReference type="ARBA" id="ARBA00023180"/>
    </source>
</evidence>
<dbReference type="STRING" id="195883.A0A482WXD4"/>
<feature type="transmembrane region" description="Helical" evidence="4">
    <location>
        <begin position="70"/>
        <end position="94"/>
    </location>
</feature>
<dbReference type="Gene3D" id="2.140.10.30">
    <property type="entry name" value="Dipeptidylpeptidase IV, N-terminal domain"/>
    <property type="match status" value="1"/>
</dbReference>
<keyword evidence="2" id="KW-0325">Glycoprotein</keyword>
<dbReference type="InParanoid" id="A0A482WXD4"/>
<evidence type="ECO:0000256" key="1">
    <source>
        <dbReference type="ARBA" id="ARBA00010036"/>
    </source>
</evidence>
<evidence type="ECO:0000256" key="4">
    <source>
        <dbReference type="SAM" id="Phobius"/>
    </source>
</evidence>
<name>A0A482WXD4_LAOST</name>
<dbReference type="InterPro" id="IPR001375">
    <property type="entry name" value="Peptidase_S9_cat"/>
</dbReference>
<dbReference type="Pfam" id="PF00930">
    <property type="entry name" value="DPPIV_N"/>
    <property type="match status" value="1"/>
</dbReference>
<organism evidence="7 8">
    <name type="scientific">Laodelphax striatellus</name>
    <name type="common">Small brown planthopper</name>
    <name type="synonym">Delphax striatella</name>
    <dbReference type="NCBI Taxonomy" id="195883"/>
    <lineage>
        <taxon>Eukaryota</taxon>
        <taxon>Metazoa</taxon>
        <taxon>Ecdysozoa</taxon>
        <taxon>Arthropoda</taxon>
        <taxon>Hexapoda</taxon>
        <taxon>Insecta</taxon>
        <taxon>Pterygota</taxon>
        <taxon>Neoptera</taxon>
        <taxon>Paraneoptera</taxon>
        <taxon>Hemiptera</taxon>
        <taxon>Auchenorrhyncha</taxon>
        <taxon>Fulgoroidea</taxon>
        <taxon>Delphacidae</taxon>
        <taxon>Criomorphinae</taxon>
        <taxon>Laodelphax</taxon>
    </lineage>
</organism>
<dbReference type="PANTHER" id="PTHR11731:SF187">
    <property type="entry name" value="INACTIVE DIPEPTIDYL PEPTIDASE 10-LIKE PROTEIN"/>
    <property type="match status" value="1"/>
</dbReference>
<reference evidence="7 8" key="1">
    <citation type="journal article" date="2017" name="Gigascience">
        <title>Genome sequence of the small brown planthopper, Laodelphax striatellus.</title>
        <authorList>
            <person name="Zhu J."/>
            <person name="Jiang F."/>
            <person name="Wang X."/>
            <person name="Yang P."/>
            <person name="Bao Y."/>
            <person name="Zhao W."/>
            <person name="Wang W."/>
            <person name="Lu H."/>
            <person name="Wang Q."/>
            <person name="Cui N."/>
            <person name="Li J."/>
            <person name="Chen X."/>
            <person name="Luo L."/>
            <person name="Yu J."/>
            <person name="Kang L."/>
            <person name="Cui F."/>
        </authorList>
    </citation>
    <scope>NUCLEOTIDE SEQUENCE [LARGE SCALE GENOMIC DNA]</scope>
    <source>
        <strain evidence="7">Lst14</strain>
    </source>
</reference>
<dbReference type="GO" id="GO:0005886">
    <property type="term" value="C:plasma membrane"/>
    <property type="evidence" value="ECO:0007669"/>
    <property type="project" value="TreeGrafter"/>
</dbReference>
<dbReference type="GO" id="GO:0006508">
    <property type="term" value="P:proteolysis"/>
    <property type="evidence" value="ECO:0007669"/>
    <property type="project" value="InterPro"/>
</dbReference>
<sequence>MFSDWCRDVYYVTSAILRAMHAAIERNSWRVPPEDIVQVADPRSKKAQPSAGEEDLVYPVPQEGRNWRSIIFSLLVISLVIAGIVTAIYTLGYVDELLYWSGRRMTLDEFVQADLCPERLPPAWVSHTHFVFQTDDGAIAAYDVRYNNVTQLVSNHTVRQLSVKWFHCSSDLRFILLRHNVKQVFRNSFTAHYTIYDVTNDHHIPVRLSDSPRVQQNQLQLARWCGNTTTLVMVSENDIYVRFSPLSNVDHRLTWDGQAGLIYNGIPDWLYQEEIFLKSPEEALWCSPDGSHILFASFNDSDVRTFTHPWFGFEANIAPPENGGLFPASRTVRYPTPGTPNPQVRLSVINVTNASFPISLVNPPEVFSEQDYYLISAGWVNHDNKQISAVWMNRPQNLSIISNCQYPLTKQNHSSWQCFETHAERANEDAWLQIQPHPVFSTDGDSFLLLGAVQEGDQDVFTHIKHITLKQQRIAVLSHGRYQVVRILGWDSINHLVYYLGTHESKPGQRHLYVVRDPATDQPLHVEPECLTCNIHRYLWSSKNTYTNCSHFNAFVNPRLYGDSVGMSHYVLLCEGSGVPLAGVHSTTDHHLLKTLFNSNPLCGPKLDRLALPKMRSFEVPLPQGHRAQVQLLLPPSWREELRDAAYPVLVEVNGRPGSQSVTDKFTVDWGTYMSSKKDVVYVKLDVRGSSSQGTHTLSRKLGGVEVQDQITVLRYLLDTLKFLDRTRLGVWGWGYGGYVTAMVLSSQPKIFKCGIAVSPITDWLYYNSAFTERILGSPSENFKGYVEADAAEKSKNIPSGSFFIIHGLADISAPYQHSVALDHALTTAGVMFRYQSYADQGHDLHGVREHVYSTMEEYWTECLSLEEDEQRL</sequence>
<dbReference type="PANTHER" id="PTHR11731">
    <property type="entry name" value="PROTEASE FAMILY S9B,C DIPEPTIDYL-PEPTIDASE IV-RELATED"/>
    <property type="match status" value="1"/>
</dbReference>
<evidence type="ECO:0000259" key="5">
    <source>
        <dbReference type="Pfam" id="PF00326"/>
    </source>
</evidence>
<feature type="domain" description="Dipeptidylpeptidase IV N-terminal" evidence="6">
    <location>
        <begin position="169"/>
        <end position="541"/>
    </location>
</feature>
<keyword evidence="4" id="KW-0472">Membrane</keyword>
<proteinExistence type="inferred from homology"/>
<dbReference type="AlphaFoldDB" id="A0A482WXD4"/>